<evidence type="ECO:0000313" key="3">
    <source>
        <dbReference type="Proteomes" id="UP000007174"/>
    </source>
</evidence>
<evidence type="ECO:0000313" key="1">
    <source>
        <dbReference type="EMBL" id="CCF35796.1"/>
    </source>
</evidence>
<dbReference type="HOGENOM" id="CLU_2948004_0_0_1"/>
<reference evidence="1" key="1">
    <citation type="submission" date="2011-12" db="EMBL/GenBank/DDBJ databases">
        <title>The genome sequence of Colletotrichum higginsianum IMI 34906.</title>
        <authorList>
            <person name="Ma L.-J."/>
            <person name="O'Connell R."/>
            <person name="van Themaat E.V.L."/>
            <person name="Stueber K."/>
            <person name="Young S.K."/>
            <person name="Zeng Q."/>
            <person name="Gargeya S."/>
            <person name="Fitzgerald M."/>
            <person name="Haas B."/>
            <person name="Abouelleil A."/>
            <person name="Alvarado L."/>
            <person name="Arachchi H.M."/>
            <person name="Berlin A."/>
            <person name="Chapman S.B."/>
            <person name="Gearin G."/>
            <person name="Goldberg J."/>
            <person name="Griggs A."/>
            <person name="Gujja S."/>
            <person name="Hansen M."/>
            <person name="Heiman D."/>
            <person name="Howarth C."/>
            <person name="Larimer J."/>
            <person name="Lui A."/>
            <person name="MacDonald P.J.P."/>
            <person name="McCowen C."/>
            <person name="Montmayeur A."/>
            <person name="Murphy C."/>
            <person name="Neiman D."/>
            <person name="Pearson M."/>
            <person name="Priest M."/>
            <person name="Roberts A."/>
            <person name="Saif S."/>
            <person name="Shea T."/>
            <person name="Sisk P."/>
            <person name="Stolte C."/>
            <person name="Sykes S."/>
            <person name="Wortman J."/>
            <person name="Nusbaum C."/>
            <person name="Birren B."/>
        </authorList>
    </citation>
    <scope>NUCLEOTIDE SEQUENCE [LARGE SCALE GENOMIC DNA]</scope>
    <source>
        <strain evidence="1">IMI 349063</strain>
    </source>
</reference>
<name>H1V6E4_COLHI</name>
<reference evidence="3" key="2">
    <citation type="journal article" date="2012" name="Nat. Genet.">
        <title>Lifestyle transitions in plant pathogenic Colletotrichum fungi deciphered by genome and transcriptome analyses.</title>
        <authorList>
            <person name="O'Connell R.J."/>
            <person name="Thon M.R."/>
            <person name="Hacquard S."/>
            <person name="Amyotte S.G."/>
            <person name="Kleemann J."/>
            <person name="Torres M.F."/>
            <person name="Damm U."/>
            <person name="Buiate E.A."/>
            <person name="Epstein L."/>
            <person name="Alkan N."/>
            <person name="Altmueller J."/>
            <person name="Alvarado-Balderrama L."/>
            <person name="Bauser C.A."/>
            <person name="Becker C."/>
            <person name="Birren B.W."/>
            <person name="Chen Z."/>
            <person name="Choi J."/>
            <person name="Crouch J.A."/>
            <person name="Duvick J.P."/>
            <person name="Farman M.A."/>
            <person name="Gan P."/>
            <person name="Heiman D."/>
            <person name="Henrissat B."/>
            <person name="Howard R.J."/>
            <person name="Kabbage M."/>
            <person name="Koch C."/>
            <person name="Kracher B."/>
            <person name="Kubo Y."/>
            <person name="Law A.D."/>
            <person name="Lebrun M.-H."/>
            <person name="Lee Y.-H."/>
            <person name="Miyara I."/>
            <person name="Moore N."/>
            <person name="Neumann U."/>
            <person name="Nordstroem K."/>
            <person name="Panaccione D.G."/>
            <person name="Panstruga R."/>
            <person name="Place M."/>
            <person name="Proctor R.H."/>
            <person name="Prusky D."/>
            <person name="Rech G."/>
            <person name="Reinhardt R."/>
            <person name="Rollins J.A."/>
            <person name="Rounsley S."/>
            <person name="Schardl C.L."/>
            <person name="Schwartz D.C."/>
            <person name="Shenoy N."/>
            <person name="Shirasu K."/>
            <person name="Sikhakolli U.R."/>
            <person name="Stueber K."/>
            <person name="Sukno S.A."/>
            <person name="Sweigard J.A."/>
            <person name="Takano Y."/>
            <person name="Takahara H."/>
            <person name="Trail F."/>
            <person name="van der Does H.C."/>
            <person name="Voll L.M."/>
            <person name="Will I."/>
            <person name="Young S."/>
            <person name="Zeng Q."/>
            <person name="Zhang J."/>
            <person name="Zhou S."/>
            <person name="Dickman M.B."/>
            <person name="Schulze-Lefert P."/>
            <person name="Ver Loren van Themaat E."/>
            <person name="Ma L.-J."/>
            <person name="Vaillancourt L.J."/>
        </authorList>
    </citation>
    <scope>NUCLEOTIDE SEQUENCE [LARGE SCALE GENOMIC DNA]</scope>
    <source>
        <strain evidence="3">IMI 349063</strain>
    </source>
</reference>
<proteinExistence type="predicted"/>
<dbReference type="EMBL" id="CACQ02001697">
    <property type="protein sequence ID" value="CCF35796.1"/>
    <property type="molecule type" value="Genomic_DNA"/>
</dbReference>
<protein>
    <submittedName>
        <fullName evidence="1">Uncharacterized protein</fullName>
    </submittedName>
</protein>
<dbReference type="AlphaFoldDB" id="H1V6E4"/>
<sequence>SLHLFESSLQVQNRLPTKCSRLFALRIGTERSYAYRARIDLRNLGRTRIILLATDVEQRN</sequence>
<evidence type="ECO:0000313" key="2">
    <source>
        <dbReference type="EMBL" id="CCF41493.1"/>
    </source>
</evidence>
<dbReference type="EMBL" id="CACQ02004730">
    <property type="protein sequence ID" value="CCF41493.1"/>
    <property type="molecule type" value="Genomic_DNA"/>
</dbReference>
<accession>H1V6E4</accession>
<organism evidence="1 3">
    <name type="scientific">Colletotrichum higginsianum (strain IMI 349063)</name>
    <name type="common">Crucifer anthracnose fungus</name>
    <dbReference type="NCBI Taxonomy" id="759273"/>
    <lineage>
        <taxon>Eukaryota</taxon>
        <taxon>Fungi</taxon>
        <taxon>Dikarya</taxon>
        <taxon>Ascomycota</taxon>
        <taxon>Pezizomycotina</taxon>
        <taxon>Sordariomycetes</taxon>
        <taxon>Hypocreomycetidae</taxon>
        <taxon>Glomerellales</taxon>
        <taxon>Glomerellaceae</taxon>
        <taxon>Colletotrichum</taxon>
        <taxon>Colletotrichum destructivum species complex</taxon>
    </lineage>
</organism>
<feature type="non-terminal residue" evidence="1">
    <location>
        <position position="1"/>
    </location>
</feature>
<gene>
    <name evidence="1" type="ORF">CH063_07503</name>
    <name evidence="2" type="ORF">CH063_11752</name>
</gene>
<dbReference type="Proteomes" id="UP000007174">
    <property type="component" value="Unassembled WGS sequence"/>
</dbReference>